<dbReference type="EMBL" id="RBLI01000002">
    <property type="protein sequence ID" value="RKS44395.1"/>
    <property type="molecule type" value="Genomic_DNA"/>
</dbReference>
<evidence type="ECO:0000256" key="3">
    <source>
        <dbReference type="PIRSR" id="PIRSR037505-2"/>
    </source>
</evidence>
<reference evidence="9 10" key="1">
    <citation type="submission" date="2018-10" db="EMBL/GenBank/DDBJ databases">
        <title>Genomic Encyclopedia of Archaeal and Bacterial Type Strains, Phase II (KMG-II): from individual species to whole genera.</title>
        <authorList>
            <person name="Goeker M."/>
        </authorList>
    </citation>
    <scope>NUCLEOTIDE SEQUENCE [LARGE SCALE GENOMIC DNA]</scope>
    <source>
        <strain evidence="10">ATCC 35512 / DSM 2944 / CIP 106514 / LMD 82.5 / NBRC 102493 / NCCB 82005 / GB17</strain>
        <strain evidence="9">DSM 2944</strain>
    </source>
</reference>
<dbReference type="GO" id="GO:0032259">
    <property type="term" value="P:methylation"/>
    <property type="evidence" value="ECO:0007669"/>
    <property type="project" value="UniProtKB-KW"/>
</dbReference>
<dbReference type="PANTHER" id="PTHR11103">
    <property type="entry name" value="SLR1189 PROTEIN"/>
    <property type="match status" value="1"/>
</dbReference>
<evidence type="ECO:0000313" key="12">
    <source>
        <dbReference type="Proteomes" id="UP000509322"/>
    </source>
</evidence>
<evidence type="ECO:0000256" key="5">
    <source>
        <dbReference type="SAM" id="Coils"/>
    </source>
</evidence>
<dbReference type="SUPFAM" id="SSF82282">
    <property type="entry name" value="Homocysteine S-methyltransferase"/>
    <property type="match status" value="1"/>
</dbReference>
<evidence type="ECO:0000259" key="6">
    <source>
        <dbReference type="PROSITE" id="PS50970"/>
    </source>
</evidence>
<dbReference type="EMBL" id="CP044423">
    <property type="protein sequence ID" value="QFG35395.1"/>
    <property type="molecule type" value="Genomic_DNA"/>
</dbReference>
<reference evidence="8 12" key="3">
    <citation type="submission" date="2020-07" db="EMBL/GenBank/DDBJ databases">
        <title>The complete genome of Paracoccus pantotrophus ACCC 10489.</title>
        <authorList>
            <person name="Si Y."/>
        </authorList>
    </citation>
    <scope>NUCLEOTIDE SEQUENCE [LARGE SCALE GENOMIC DNA]</scope>
    <source>
        <strain evidence="8 12">ACCC10489</strain>
    </source>
</reference>
<dbReference type="Pfam" id="PF02574">
    <property type="entry name" value="S-methyl_trans"/>
    <property type="match status" value="1"/>
</dbReference>
<protein>
    <submittedName>
        <fullName evidence="9">5-methyltetrahydrofolate--homocysteine methyltransferase</fullName>
    </submittedName>
    <submittedName>
        <fullName evidence="8">Betaine--homocysteine S-methyltransferase</fullName>
        <ecNumber evidence="8">2.1.1.5</ecNumber>
    </submittedName>
</protein>
<dbReference type="GO" id="GO:0047150">
    <property type="term" value="F:betaine-homocysteine S-methyltransferase activity"/>
    <property type="evidence" value="ECO:0007669"/>
    <property type="project" value="UniProtKB-EC"/>
</dbReference>
<evidence type="ECO:0000313" key="7">
    <source>
        <dbReference type="EMBL" id="QFG35395.1"/>
    </source>
</evidence>
<feature type="binding site" evidence="3 4">
    <location>
        <position position="212"/>
    </location>
    <ligand>
        <name>Zn(2+)</name>
        <dbReference type="ChEBI" id="CHEBI:29105"/>
    </ligand>
</feature>
<dbReference type="Gene3D" id="3.20.20.330">
    <property type="entry name" value="Homocysteine-binding-like domain"/>
    <property type="match status" value="1"/>
</dbReference>
<accession>A0A1I5GC25</accession>
<keyword evidence="2 4" id="KW-0808">Transferase</keyword>
<comment type="cofactor">
    <cofactor evidence="3">
        <name>Zn(2+)</name>
        <dbReference type="ChEBI" id="CHEBI:29105"/>
    </cofactor>
    <text evidence="3">Binds 1 zinc ion per subunit.</text>
</comment>
<dbReference type="GO" id="GO:0009086">
    <property type="term" value="P:methionine biosynthetic process"/>
    <property type="evidence" value="ECO:0007669"/>
    <property type="project" value="InterPro"/>
</dbReference>
<dbReference type="Proteomes" id="UP000509322">
    <property type="component" value="Chromosome 1"/>
</dbReference>
<proteinExistence type="predicted"/>
<evidence type="ECO:0000313" key="9">
    <source>
        <dbReference type="EMBL" id="RKS44395.1"/>
    </source>
</evidence>
<keyword evidence="5" id="KW-0175">Coiled coil</keyword>
<sequence>MPDQLSRMLGERPWLLADGATGTNLYNMGLASGQAPDLWCETHPDQVRVLHRQMIAAGADIILTNSFGANASRLRLAKAQDRVAALNRAAARLAREAAAEVGRAVVVAGSVGPIGEIMAPMGRLTEADATAMFTQQAQALKEGGADVLWIETISAAEEMRAAAKAAQAVGMPWCGMMSFEPGGRSMMGVTPPQLASLIDRLPHPPLAYGANCGTGPAELLLAVAGFAASGNERPLIAKPNAGVPRYQDGGLIYDATPEVMAEFAVLARDMGVRIIGGCCGTTPAHLAAMRDALVAAPRGPRPSPERISARIAQVMGPGE</sequence>
<dbReference type="InterPro" id="IPR036589">
    <property type="entry name" value="HCY_dom_sf"/>
</dbReference>
<keyword evidence="3 4" id="KW-0862">Zinc</keyword>
<dbReference type="PIRSF" id="PIRSF037505">
    <property type="entry name" value="Betaine_HMT"/>
    <property type="match status" value="1"/>
</dbReference>
<feature type="coiled-coil region" evidence="5">
    <location>
        <begin position="69"/>
        <end position="96"/>
    </location>
</feature>
<dbReference type="EC" id="2.1.1.5" evidence="8"/>
<dbReference type="Proteomes" id="UP000273626">
    <property type="component" value="Unassembled WGS sequence"/>
</dbReference>
<dbReference type="GO" id="GO:0008270">
    <property type="term" value="F:zinc ion binding"/>
    <property type="evidence" value="ECO:0007669"/>
    <property type="project" value="InterPro"/>
</dbReference>
<dbReference type="EMBL" id="CP058689">
    <property type="protein sequence ID" value="QLH13638.1"/>
    <property type="molecule type" value="Genomic_DNA"/>
</dbReference>
<evidence type="ECO:0000313" key="8">
    <source>
        <dbReference type="EMBL" id="QLH13638.1"/>
    </source>
</evidence>
<gene>
    <name evidence="8" type="primary">bmt</name>
    <name evidence="9" type="ORF">BDE18_3242</name>
    <name evidence="7" type="ORF">ESD82_04200</name>
    <name evidence="8" type="ORF">HYQ43_05010</name>
</gene>
<keyword evidence="3 4" id="KW-0479">Metal-binding</keyword>
<feature type="binding site" evidence="3 4">
    <location>
        <position position="278"/>
    </location>
    <ligand>
        <name>Zn(2+)</name>
        <dbReference type="ChEBI" id="CHEBI:29105"/>
    </ligand>
</feature>
<keyword evidence="1 4" id="KW-0489">Methyltransferase</keyword>
<organism evidence="8 12">
    <name type="scientific">Paracoccus pantotrophus</name>
    <name type="common">Thiosphaera pantotropha</name>
    <dbReference type="NCBI Taxonomy" id="82367"/>
    <lineage>
        <taxon>Bacteria</taxon>
        <taxon>Pseudomonadati</taxon>
        <taxon>Pseudomonadota</taxon>
        <taxon>Alphaproteobacteria</taxon>
        <taxon>Rhodobacterales</taxon>
        <taxon>Paracoccaceae</taxon>
        <taxon>Paracoccus</taxon>
    </lineage>
</organism>
<dbReference type="PROSITE" id="PS50970">
    <property type="entry name" value="HCY"/>
    <property type="match status" value="1"/>
</dbReference>
<reference evidence="7 11" key="2">
    <citation type="submission" date="2019-01" db="EMBL/GenBank/DDBJ databases">
        <title>Complete Genome Sequence and Annotation of the Paracoccus pantotrophus type strain DSM 2944.</title>
        <authorList>
            <person name="Bockwoldt J.A."/>
            <person name="Zimmermann M."/>
            <person name="Tiso T."/>
            <person name="Blank L.M."/>
        </authorList>
    </citation>
    <scope>NUCLEOTIDE SEQUENCE [LARGE SCALE GENOMIC DNA]</scope>
    <source>
        <strain evidence="7 11">DSM 2944</strain>
    </source>
</reference>
<dbReference type="PANTHER" id="PTHR11103:SF18">
    <property type="entry name" value="SLR1189 PROTEIN"/>
    <property type="match status" value="1"/>
</dbReference>
<dbReference type="GeneID" id="51369750"/>
<evidence type="ECO:0000256" key="1">
    <source>
        <dbReference type="ARBA" id="ARBA00022603"/>
    </source>
</evidence>
<evidence type="ECO:0000313" key="11">
    <source>
        <dbReference type="Proteomes" id="UP000326453"/>
    </source>
</evidence>
<dbReference type="KEGG" id="ppan:ESD82_04200"/>
<name>A0A1I5GC25_PARPN</name>
<dbReference type="NCBIfam" id="NF005718">
    <property type="entry name" value="PRK07534.1"/>
    <property type="match status" value="1"/>
</dbReference>
<feature type="binding site" evidence="3 4">
    <location>
        <position position="279"/>
    </location>
    <ligand>
        <name>Zn(2+)</name>
        <dbReference type="ChEBI" id="CHEBI:29105"/>
    </ligand>
</feature>
<keyword evidence="10" id="KW-1185">Reference proteome</keyword>
<dbReference type="Proteomes" id="UP000326453">
    <property type="component" value="Chromosome 2"/>
</dbReference>
<evidence type="ECO:0000313" key="10">
    <source>
        <dbReference type="Proteomes" id="UP000273626"/>
    </source>
</evidence>
<dbReference type="OrthoDB" id="9803687at2"/>
<dbReference type="InterPro" id="IPR017226">
    <property type="entry name" value="BHMT-like"/>
</dbReference>
<dbReference type="InterPro" id="IPR003726">
    <property type="entry name" value="HCY_dom"/>
</dbReference>
<feature type="domain" description="Hcy-binding" evidence="6">
    <location>
        <begin position="3"/>
        <end position="293"/>
    </location>
</feature>
<dbReference type="AlphaFoldDB" id="A0A1I5GC25"/>
<evidence type="ECO:0000256" key="4">
    <source>
        <dbReference type="PROSITE-ProRule" id="PRU00333"/>
    </source>
</evidence>
<evidence type="ECO:0000256" key="2">
    <source>
        <dbReference type="ARBA" id="ARBA00022679"/>
    </source>
</evidence>
<dbReference type="RefSeq" id="WP_024845272.1">
    <property type="nucleotide sequence ID" value="NZ_CP038206.1"/>
</dbReference>